<proteinExistence type="predicted"/>
<accession>A0A2T3ZQK0</accession>
<keyword evidence="2" id="KW-1185">Reference proteome</keyword>
<reference evidence="1 2" key="1">
    <citation type="submission" date="2016-07" db="EMBL/GenBank/DDBJ databases">
        <title>Multiple horizontal gene transfer events from other fungi enriched the ability of initially mycotrophic Trichoderma (Ascomycota) to feed on dead plant biomass.</title>
        <authorList>
            <consortium name="DOE Joint Genome Institute"/>
            <person name="Aerts A."/>
            <person name="Atanasova L."/>
            <person name="Chenthamara K."/>
            <person name="Zhang J."/>
            <person name="Grujic M."/>
            <person name="Henrissat B."/>
            <person name="Kuo A."/>
            <person name="Salamov A."/>
            <person name="Lipzen A."/>
            <person name="Labutti K."/>
            <person name="Barry K."/>
            <person name="Miao Y."/>
            <person name="Rahimi M.J."/>
            <person name="Shen Q."/>
            <person name="Grigoriev I.V."/>
            <person name="Kubicek C.P."/>
            <person name="Druzhinina I.S."/>
        </authorList>
    </citation>
    <scope>NUCLEOTIDE SEQUENCE [LARGE SCALE GENOMIC DNA]</scope>
    <source>
        <strain evidence="1 2">CBS 433.97</strain>
    </source>
</reference>
<organism evidence="1 2">
    <name type="scientific">Trichoderma asperellum (strain ATCC 204424 / CBS 433.97 / NBRC 101777)</name>
    <dbReference type="NCBI Taxonomy" id="1042311"/>
    <lineage>
        <taxon>Eukaryota</taxon>
        <taxon>Fungi</taxon>
        <taxon>Dikarya</taxon>
        <taxon>Ascomycota</taxon>
        <taxon>Pezizomycotina</taxon>
        <taxon>Sordariomycetes</taxon>
        <taxon>Hypocreomycetidae</taxon>
        <taxon>Hypocreales</taxon>
        <taxon>Hypocreaceae</taxon>
        <taxon>Trichoderma</taxon>
    </lineage>
</organism>
<protein>
    <submittedName>
        <fullName evidence="1">Uncharacterized protein</fullName>
    </submittedName>
</protein>
<evidence type="ECO:0000313" key="2">
    <source>
        <dbReference type="Proteomes" id="UP000240493"/>
    </source>
</evidence>
<dbReference type="EMBL" id="KZ679256">
    <property type="protein sequence ID" value="PTB47054.1"/>
    <property type="molecule type" value="Genomic_DNA"/>
</dbReference>
<evidence type="ECO:0000313" key="1">
    <source>
        <dbReference type="EMBL" id="PTB47054.1"/>
    </source>
</evidence>
<sequence>MTVYWTISLRIRKKVKSVSPQHCCLLVFATRSKLGATVREARLTVTCLVIACGLGRLYHLARMYLAVCKREQIRANLTRQGEHCYDGYLSSGIKRPAMFGVPFEQTIIDNLSIRSIQQSSLPG</sequence>
<name>A0A2T3ZQK0_TRIA4</name>
<gene>
    <name evidence="1" type="ORF">M441DRAFT_229894</name>
</gene>
<dbReference type="AlphaFoldDB" id="A0A2T3ZQK0"/>
<dbReference type="Proteomes" id="UP000240493">
    <property type="component" value="Unassembled WGS sequence"/>
</dbReference>